<evidence type="ECO:0000256" key="12">
    <source>
        <dbReference type="ARBA" id="ARBA00044710"/>
    </source>
</evidence>
<dbReference type="PRINTS" id="PR00171">
    <property type="entry name" value="SUGRTRNSPORT"/>
</dbReference>
<name>A0A8K1C5E8_PYTOL</name>
<feature type="transmembrane region" description="Helical" evidence="16">
    <location>
        <begin position="415"/>
        <end position="439"/>
    </location>
</feature>
<feature type="transmembrane region" description="Helical" evidence="16">
    <location>
        <begin position="481"/>
        <end position="500"/>
    </location>
</feature>
<reference evidence="18" key="1">
    <citation type="submission" date="2019-03" db="EMBL/GenBank/DDBJ databases">
        <title>Long read genome sequence of the mycoparasitic Pythium oligandrum ATCC 38472 isolated from sugarbeet rhizosphere.</title>
        <authorList>
            <person name="Gaulin E."/>
        </authorList>
    </citation>
    <scope>NUCLEOTIDE SEQUENCE</scope>
    <source>
        <strain evidence="18">ATCC 38472_TT</strain>
    </source>
</reference>
<dbReference type="PROSITE" id="PS00216">
    <property type="entry name" value="SUGAR_TRANSPORT_1"/>
    <property type="match status" value="1"/>
</dbReference>
<protein>
    <recommendedName>
        <fullName evidence="13">Hexose transporter 1</fullName>
    </recommendedName>
</protein>
<feature type="region of interest" description="Disordered" evidence="15">
    <location>
        <begin position="523"/>
        <end position="542"/>
    </location>
</feature>
<evidence type="ECO:0000313" key="18">
    <source>
        <dbReference type="EMBL" id="TMW56901.1"/>
    </source>
</evidence>
<comment type="catalytic activity">
    <reaction evidence="10">
        <text>D-mannose(out) = D-mannose(in)</text>
        <dbReference type="Rhea" id="RHEA:78391"/>
        <dbReference type="ChEBI" id="CHEBI:4208"/>
    </reaction>
    <physiologicalReaction direction="left-to-right" evidence="10">
        <dbReference type="Rhea" id="RHEA:78392"/>
    </physiologicalReaction>
</comment>
<accession>A0A8K1C5E8</accession>
<dbReference type="InterPro" id="IPR003663">
    <property type="entry name" value="Sugar/inositol_transpt"/>
</dbReference>
<feature type="transmembrane region" description="Helical" evidence="16">
    <location>
        <begin position="141"/>
        <end position="159"/>
    </location>
</feature>
<dbReference type="InterPro" id="IPR005828">
    <property type="entry name" value="MFS_sugar_transport-like"/>
</dbReference>
<feature type="transmembrane region" description="Helical" evidence="16">
    <location>
        <begin position="117"/>
        <end position="134"/>
    </location>
</feature>
<dbReference type="AlphaFoldDB" id="A0A8K1C5E8"/>
<gene>
    <name evidence="18" type="ORF">Poli38472_002826</name>
</gene>
<dbReference type="PROSITE" id="PS50850">
    <property type="entry name" value="MFS"/>
    <property type="match status" value="1"/>
</dbReference>
<feature type="domain" description="Major facilitator superfamily (MFS) profile" evidence="17">
    <location>
        <begin position="54"/>
        <end position="504"/>
    </location>
</feature>
<dbReference type="SUPFAM" id="SSF103473">
    <property type="entry name" value="MFS general substrate transporter"/>
    <property type="match status" value="1"/>
</dbReference>
<evidence type="ECO:0000256" key="13">
    <source>
        <dbReference type="ARBA" id="ARBA00044780"/>
    </source>
</evidence>
<feature type="compositionally biased region" description="Polar residues" evidence="15">
    <location>
        <begin position="524"/>
        <end position="542"/>
    </location>
</feature>
<evidence type="ECO:0000256" key="9">
    <source>
        <dbReference type="ARBA" id="ARBA00044656"/>
    </source>
</evidence>
<comment type="catalytic activity">
    <reaction evidence="12">
        <text>D-fructose(out) = D-fructose(in)</text>
        <dbReference type="Rhea" id="RHEA:60372"/>
        <dbReference type="ChEBI" id="CHEBI:37721"/>
    </reaction>
    <physiologicalReaction direction="left-to-right" evidence="12">
        <dbReference type="Rhea" id="RHEA:60373"/>
    </physiologicalReaction>
</comment>
<dbReference type="PROSITE" id="PS00217">
    <property type="entry name" value="SUGAR_TRANSPORT_2"/>
    <property type="match status" value="1"/>
</dbReference>
<dbReference type="NCBIfam" id="TIGR00879">
    <property type="entry name" value="SP"/>
    <property type="match status" value="1"/>
</dbReference>
<comment type="catalytic activity">
    <reaction evidence="11">
        <text>D-glucosamine(out) = D-glucosamine(in)</text>
        <dbReference type="Rhea" id="RHEA:78423"/>
        <dbReference type="ChEBI" id="CHEBI:58723"/>
    </reaction>
    <physiologicalReaction direction="left-to-right" evidence="11">
        <dbReference type="Rhea" id="RHEA:78424"/>
    </physiologicalReaction>
</comment>
<comment type="subcellular location">
    <subcellularLocation>
        <location evidence="1">Membrane</location>
        <topology evidence="1">Multi-pass membrane protein</topology>
    </subcellularLocation>
</comment>
<keyword evidence="14" id="KW-0813">Transport</keyword>
<evidence type="ECO:0000256" key="5">
    <source>
        <dbReference type="ARBA" id="ARBA00022989"/>
    </source>
</evidence>
<evidence type="ECO:0000256" key="11">
    <source>
        <dbReference type="ARBA" id="ARBA00044668"/>
    </source>
</evidence>
<evidence type="ECO:0000313" key="19">
    <source>
        <dbReference type="Proteomes" id="UP000794436"/>
    </source>
</evidence>
<feature type="transmembrane region" description="Helical" evidence="16">
    <location>
        <begin position="236"/>
        <end position="253"/>
    </location>
</feature>
<comment type="similarity">
    <text evidence="2 14">Belongs to the major facilitator superfamily. Sugar transporter (TC 2.A.1.1) family.</text>
</comment>
<keyword evidence="19" id="KW-1185">Reference proteome</keyword>
<dbReference type="EMBL" id="SPLM01000144">
    <property type="protein sequence ID" value="TMW56901.1"/>
    <property type="molecule type" value="Genomic_DNA"/>
</dbReference>
<dbReference type="InterPro" id="IPR020846">
    <property type="entry name" value="MFS_dom"/>
</dbReference>
<comment type="catalytic activity">
    <reaction evidence="7">
        <text>D-galactose(in) = D-galactose(out)</text>
        <dbReference type="Rhea" id="RHEA:34915"/>
        <dbReference type="ChEBI" id="CHEBI:4139"/>
    </reaction>
    <physiologicalReaction direction="right-to-left" evidence="7">
        <dbReference type="Rhea" id="RHEA:34917"/>
    </physiologicalReaction>
</comment>
<evidence type="ECO:0000256" key="2">
    <source>
        <dbReference type="ARBA" id="ARBA00010992"/>
    </source>
</evidence>
<evidence type="ECO:0000256" key="4">
    <source>
        <dbReference type="ARBA" id="ARBA00022692"/>
    </source>
</evidence>
<feature type="transmembrane region" description="Helical" evidence="16">
    <location>
        <begin position="451"/>
        <end position="469"/>
    </location>
</feature>
<evidence type="ECO:0000256" key="7">
    <source>
        <dbReference type="ARBA" id="ARBA00044637"/>
    </source>
</evidence>
<keyword evidence="5 16" id="KW-1133">Transmembrane helix</keyword>
<keyword evidence="6 16" id="KW-0472">Membrane</keyword>
<sequence length="542" mass="58934">MAPLLPFRAASLDTINSLVVVGVLAVMAGGMGVPGASIQDDTPTEGSRMYAIIVCIFASLGGMFFGYDQGVTGGVLVMDSFLHDFCVDLGKNTLVECQAPSSSLPSNWLTFTTLYNVFYYIGCILGAFGGGWVADRFGRRVTIFNAGLLFCGGTIWIIATPAKQHTLVLLGRIVQGLGVGNASFSLPLFGAEMAPKELRGLLSGFMQMTVVTGLLLANVVNLAIKNVHEGWRITNGVAMLPPLIVMLGIFCVPESPRWLYQHRGRQAAQEDLKRLRQTERIERELDAIGDQLALEGDEVQWRELWEPSIRRRLLIAMALQLLQQATGINPVFTYGGQIFKDVVGDGILTLLVLTIVNFLSTIPAMRWVDTYGRRQLLLVGALGMCLGHIVSAISFTLGCSGNTTESGCSKAAGYVIIVSTAFFVFNFAISWGPVCWIYPPEIFPLNVRAKAVSLSTMTNWAMGALMIGIPKLFAYLNVNGVFFLFAGLCACCGVFVYFFCPETKGILLEDIEALFGGYVRPRQQKNSQTTSPSPNYDSVETP</sequence>
<dbReference type="PANTHER" id="PTHR48022:SF2">
    <property type="entry name" value="PLASTIDIC GLUCOSE TRANSPORTER 4"/>
    <property type="match status" value="1"/>
</dbReference>
<dbReference type="PANTHER" id="PTHR48022">
    <property type="entry name" value="PLASTIDIC GLUCOSE TRANSPORTER 4"/>
    <property type="match status" value="1"/>
</dbReference>
<evidence type="ECO:0000256" key="6">
    <source>
        <dbReference type="ARBA" id="ARBA00023136"/>
    </source>
</evidence>
<feature type="transmembrane region" description="Helical" evidence="16">
    <location>
        <begin position="49"/>
        <end position="67"/>
    </location>
</feature>
<dbReference type="InterPro" id="IPR005829">
    <property type="entry name" value="Sugar_transporter_CS"/>
</dbReference>
<evidence type="ECO:0000256" key="10">
    <source>
        <dbReference type="ARBA" id="ARBA00044662"/>
    </source>
</evidence>
<organism evidence="18 19">
    <name type="scientific">Pythium oligandrum</name>
    <name type="common">Mycoparasitic fungus</name>
    <dbReference type="NCBI Taxonomy" id="41045"/>
    <lineage>
        <taxon>Eukaryota</taxon>
        <taxon>Sar</taxon>
        <taxon>Stramenopiles</taxon>
        <taxon>Oomycota</taxon>
        <taxon>Peronosporomycetes</taxon>
        <taxon>Pythiales</taxon>
        <taxon>Pythiaceae</taxon>
        <taxon>Pythium</taxon>
    </lineage>
</organism>
<feature type="transmembrane region" description="Helical" evidence="16">
    <location>
        <begin position="15"/>
        <end position="37"/>
    </location>
</feature>
<evidence type="ECO:0000256" key="14">
    <source>
        <dbReference type="RuleBase" id="RU003346"/>
    </source>
</evidence>
<feature type="transmembrane region" description="Helical" evidence="16">
    <location>
        <begin position="346"/>
        <end position="364"/>
    </location>
</feature>
<dbReference type="GO" id="GO:0016020">
    <property type="term" value="C:membrane"/>
    <property type="evidence" value="ECO:0007669"/>
    <property type="project" value="UniProtKB-SubCell"/>
</dbReference>
<evidence type="ECO:0000256" key="16">
    <source>
        <dbReference type="SAM" id="Phobius"/>
    </source>
</evidence>
<proteinExistence type="inferred from homology"/>
<evidence type="ECO:0000256" key="8">
    <source>
        <dbReference type="ARBA" id="ARBA00044648"/>
    </source>
</evidence>
<dbReference type="Proteomes" id="UP000794436">
    <property type="component" value="Unassembled WGS sequence"/>
</dbReference>
<dbReference type="Gene3D" id="1.20.1250.20">
    <property type="entry name" value="MFS general substrate transporter like domains"/>
    <property type="match status" value="1"/>
</dbReference>
<comment type="subunit">
    <text evidence="3">Homodimer.</text>
</comment>
<dbReference type="GO" id="GO:0005351">
    <property type="term" value="F:carbohydrate:proton symporter activity"/>
    <property type="evidence" value="ECO:0007669"/>
    <property type="project" value="TreeGrafter"/>
</dbReference>
<evidence type="ECO:0000256" key="3">
    <source>
        <dbReference type="ARBA" id="ARBA00011738"/>
    </source>
</evidence>
<evidence type="ECO:0000259" key="17">
    <source>
        <dbReference type="PROSITE" id="PS50850"/>
    </source>
</evidence>
<dbReference type="FunFam" id="1.20.1250.20:FF:000129">
    <property type="entry name" value="Major Facilitator Superfamily (MFS)"/>
    <property type="match status" value="1"/>
</dbReference>
<keyword evidence="4 16" id="KW-0812">Transmembrane</keyword>
<evidence type="ECO:0000256" key="1">
    <source>
        <dbReference type="ARBA" id="ARBA00004141"/>
    </source>
</evidence>
<dbReference type="Pfam" id="PF00083">
    <property type="entry name" value="Sugar_tr"/>
    <property type="match status" value="1"/>
</dbReference>
<dbReference type="OrthoDB" id="6612291at2759"/>
<evidence type="ECO:0000256" key="15">
    <source>
        <dbReference type="SAM" id="MobiDB-lite"/>
    </source>
</evidence>
<comment type="catalytic activity">
    <reaction evidence="9">
        <text>D-xylose(out) = D-xylose(in)</text>
        <dbReference type="Rhea" id="RHEA:78427"/>
        <dbReference type="ChEBI" id="CHEBI:53455"/>
    </reaction>
    <physiologicalReaction direction="left-to-right" evidence="9">
        <dbReference type="Rhea" id="RHEA:78428"/>
    </physiologicalReaction>
</comment>
<comment type="caution">
    <text evidence="18">The sequence shown here is derived from an EMBL/GenBank/DDBJ whole genome shotgun (WGS) entry which is preliminary data.</text>
</comment>
<dbReference type="InterPro" id="IPR036259">
    <property type="entry name" value="MFS_trans_sf"/>
</dbReference>
<dbReference type="InterPro" id="IPR050360">
    <property type="entry name" value="MFS_Sugar_Transporters"/>
</dbReference>
<feature type="transmembrane region" description="Helical" evidence="16">
    <location>
        <begin position="201"/>
        <end position="224"/>
    </location>
</feature>
<feature type="transmembrane region" description="Helical" evidence="16">
    <location>
        <begin position="376"/>
        <end position="395"/>
    </location>
</feature>
<comment type="catalytic activity">
    <reaction evidence="8">
        <text>D-glucose(out) = D-glucose(in)</text>
        <dbReference type="Rhea" id="RHEA:60376"/>
        <dbReference type="ChEBI" id="CHEBI:4167"/>
    </reaction>
    <physiologicalReaction direction="left-to-right" evidence="8">
        <dbReference type="Rhea" id="RHEA:60377"/>
    </physiologicalReaction>
</comment>